<dbReference type="AlphaFoldDB" id="A0A645AUB4"/>
<protein>
    <submittedName>
        <fullName evidence="1">Putative ABC transporter ATP-binding protein YbiT</fullName>
    </submittedName>
</protein>
<sequence length="87" mass="10112">MMLQKANILLQDEPTNHLDLESITTLNNSLSSFKGTILLASHDHEMLETVCNRVIELTPKGIIDREMTYDEYLQDKKIKELQQQMYS</sequence>
<dbReference type="EMBL" id="VSSQ01015484">
    <property type="protein sequence ID" value="MPM55881.1"/>
    <property type="molecule type" value="Genomic_DNA"/>
</dbReference>
<dbReference type="PANTHER" id="PTHR42855">
    <property type="entry name" value="ABC TRANSPORTER ATP-BINDING SUBUNIT"/>
    <property type="match status" value="1"/>
</dbReference>
<accession>A0A645AUB4</accession>
<dbReference type="InterPro" id="IPR051309">
    <property type="entry name" value="ABCF_ATPase"/>
</dbReference>
<organism evidence="1">
    <name type="scientific">bioreactor metagenome</name>
    <dbReference type="NCBI Taxonomy" id="1076179"/>
    <lineage>
        <taxon>unclassified sequences</taxon>
        <taxon>metagenomes</taxon>
        <taxon>ecological metagenomes</taxon>
    </lineage>
</organism>
<proteinExistence type="predicted"/>
<reference evidence="1" key="1">
    <citation type="submission" date="2019-08" db="EMBL/GenBank/DDBJ databases">
        <authorList>
            <person name="Kucharzyk K."/>
            <person name="Murdoch R.W."/>
            <person name="Higgins S."/>
            <person name="Loffler F."/>
        </authorList>
    </citation>
    <scope>NUCLEOTIDE SEQUENCE</scope>
</reference>
<keyword evidence="1" id="KW-0547">Nucleotide-binding</keyword>
<evidence type="ECO:0000313" key="1">
    <source>
        <dbReference type="EMBL" id="MPM55881.1"/>
    </source>
</evidence>
<dbReference type="InterPro" id="IPR027417">
    <property type="entry name" value="P-loop_NTPase"/>
</dbReference>
<dbReference type="Gene3D" id="3.40.50.300">
    <property type="entry name" value="P-loop containing nucleotide triphosphate hydrolases"/>
    <property type="match status" value="1"/>
</dbReference>
<gene>
    <name evidence="1" type="primary">ybiT_30</name>
    <name evidence="1" type="ORF">SDC9_102679</name>
</gene>
<comment type="caution">
    <text evidence="1">The sequence shown here is derived from an EMBL/GenBank/DDBJ whole genome shotgun (WGS) entry which is preliminary data.</text>
</comment>
<name>A0A645AUB4_9ZZZZ</name>
<keyword evidence="1" id="KW-0067">ATP-binding</keyword>
<dbReference type="SUPFAM" id="SSF52540">
    <property type="entry name" value="P-loop containing nucleoside triphosphate hydrolases"/>
    <property type="match status" value="1"/>
</dbReference>
<dbReference type="PANTHER" id="PTHR42855:SF2">
    <property type="entry name" value="DRUG RESISTANCE ABC TRANSPORTER,ATP-BINDING PROTEIN"/>
    <property type="match status" value="1"/>
</dbReference>
<dbReference type="GO" id="GO:0005524">
    <property type="term" value="F:ATP binding"/>
    <property type="evidence" value="ECO:0007669"/>
    <property type="project" value="UniProtKB-KW"/>
</dbReference>